<dbReference type="Gene3D" id="3.30.70.360">
    <property type="match status" value="1"/>
</dbReference>
<protein>
    <submittedName>
        <fullName evidence="7">M20 family peptidase</fullName>
    </submittedName>
</protein>
<dbReference type="InterPro" id="IPR047177">
    <property type="entry name" value="Pept_M20A"/>
</dbReference>
<evidence type="ECO:0000256" key="2">
    <source>
        <dbReference type="ARBA" id="ARBA00022670"/>
    </source>
</evidence>
<dbReference type="PANTHER" id="PTHR45962">
    <property type="entry name" value="N-FATTY-ACYL-AMINO ACID SYNTHASE/HYDROLASE PM20D1"/>
    <property type="match status" value="1"/>
</dbReference>
<feature type="domain" description="Peptidase M20 dimerisation" evidence="6">
    <location>
        <begin position="238"/>
        <end position="382"/>
    </location>
</feature>
<keyword evidence="8" id="KW-1185">Reference proteome</keyword>
<dbReference type="SUPFAM" id="SSF53187">
    <property type="entry name" value="Zn-dependent exopeptidases"/>
    <property type="match status" value="1"/>
</dbReference>
<dbReference type="InterPro" id="IPR001261">
    <property type="entry name" value="ArgE/DapE_CS"/>
</dbReference>
<comment type="similarity">
    <text evidence="1">Belongs to the peptidase M20A family.</text>
</comment>
<keyword evidence="3" id="KW-0479">Metal-binding</keyword>
<dbReference type="InterPro" id="IPR002933">
    <property type="entry name" value="Peptidase_M20"/>
</dbReference>
<dbReference type="RefSeq" id="WP_235310773.1">
    <property type="nucleotide sequence ID" value="NZ_JAKGAS010000002.1"/>
</dbReference>
<dbReference type="PANTHER" id="PTHR45962:SF1">
    <property type="entry name" value="N-FATTY-ACYL-AMINO ACID SYNTHASE_HYDROLASE PM20D1"/>
    <property type="match status" value="1"/>
</dbReference>
<name>A0ABS9D2X9_9ALTE</name>
<evidence type="ECO:0000256" key="1">
    <source>
        <dbReference type="ARBA" id="ARBA00006247"/>
    </source>
</evidence>
<organism evidence="7 8">
    <name type="scientific">Paraglaciecola algarum</name>
    <dbReference type="NCBI Taxonomy" id="3050085"/>
    <lineage>
        <taxon>Bacteria</taxon>
        <taxon>Pseudomonadati</taxon>
        <taxon>Pseudomonadota</taxon>
        <taxon>Gammaproteobacteria</taxon>
        <taxon>Alteromonadales</taxon>
        <taxon>Alteromonadaceae</taxon>
        <taxon>Paraglaciecola</taxon>
    </lineage>
</organism>
<gene>
    <name evidence="7" type="ORF">L0668_03920</name>
</gene>
<dbReference type="PROSITE" id="PS00758">
    <property type="entry name" value="ARGE_DAPE_CPG2_1"/>
    <property type="match status" value="1"/>
</dbReference>
<keyword evidence="5" id="KW-0862">Zinc</keyword>
<dbReference type="Pfam" id="PF01546">
    <property type="entry name" value="Peptidase_M20"/>
    <property type="match status" value="1"/>
</dbReference>
<dbReference type="Gene3D" id="3.40.630.10">
    <property type="entry name" value="Zn peptidases"/>
    <property type="match status" value="1"/>
</dbReference>
<sequence>MKKILISIAILVGLLISVLFYRSFTVFENNQFQVIEPIPAINIDSQQAIQRFSQSIQIPTVSYDDASQINPQAFTDFHQFLANNFPLVHQKTQLTKFEDFSLLFHFEGSDTQLAPILFMGHMDVVPVDQASKNQWLHNPFGGEVIDGTIWGRGAIDDKVSVVALMEAMEHYLSAGKQPKRSIYFAFGHDEEVGGKGAVAIAKYFKQTNTRFEFVMDEGGIIADGLVPGISQQVALIGVAEKGFVNFRLTVKGEGGHSSQPPAHTAAGILAQAIVKVENNPFKAKVDFFELMFERIGYATDLSLRLPLANLWILEPIVMQVLTAKPSTAASSRTTTAVTMLQGSSKSNVLPTVASAVVNFRILPGDTINSIHAHLEKVIDDPQVTITAELANEASTVSPADSYGFNLIESTIRRIDQNILVAPYLMIGATDARHFHELSDNIYRFMMVTFNSDTLKQFHGINEQISVNDYLRSVQFYHAMLEQSASGVIPKSQ</sequence>
<dbReference type="Pfam" id="PF07687">
    <property type="entry name" value="M20_dimer"/>
    <property type="match status" value="1"/>
</dbReference>
<dbReference type="PIRSF" id="PIRSF036696">
    <property type="entry name" value="ACY-1"/>
    <property type="match status" value="1"/>
</dbReference>
<dbReference type="Proteomes" id="UP001521137">
    <property type="component" value="Unassembled WGS sequence"/>
</dbReference>
<reference evidence="7 8" key="1">
    <citation type="submission" date="2022-01" db="EMBL/GenBank/DDBJ databases">
        <title>Paraglaciecola sp. G1-23.</title>
        <authorList>
            <person name="Jin M.S."/>
            <person name="Han D.M."/>
            <person name="Kim H.M."/>
            <person name="Jeon C.O."/>
        </authorList>
    </citation>
    <scope>NUCLEOTIDE SEQUENCE [LARGE SCALE GENOMIC DNA]</scope>
    <source>
        <strain evidence="7 8">G1-23</strain>
    </source>
</reference>
<evidence type="ECO:0000313" key="8">
    <source>
        <dbReference type="Proteomes" id="UP001521137"/>
    </source>
</evidence>
<evidence type="ECO:0000256" key="5">
    <source>
        <dbReference type="ARBA" id="ARBA00022833"/>
    </source>
</evidence>
<proteinExistence type="inferred from homology"/>
<evidence type="ECO:0000313" key="7">
    <source>
        <dbReference type="EMBL" id="MCF2947241.1"/>
    </source>
</evidence>
<evidence type="ECO:0000259" key="6">
    <source>
        <dbReference type="Pfam" id="PF07687"/>
    </source>
</evidence>
<evidence type="ECO:0000256" key="3">
    <source>
        <dbReference type="ARBA" id="ARBA00022723"/>
    </source>
</evidence>
<accession>A0ABS9D2X9</accession>
<dbReference type="EMBL" id="JAKGAS010000002">
    <property type="protein sequence ID" value="MCF2947241.1"/>
    <property type="molecule type" value="Genomic_DNA"/>
</dbReference>
<keyword evidence="2" id="KW-0645">Protease</keyword>
<dbReference type="Gene3D" id="1.10.150.900">
    <property type="match status" value="1"/>
</dbReference>
<keyword evidence="4" id="KW-0378">Hydrolase</keyword>
<dbReference type="SUPFAM" id="SSF55031">
    <property type="entry name" value="Bacterial exopeptidase dimerisation domain"/>
    <property type="match status" value="1"/>
</dbReference>
<comment type="caution">
    <text evidence="7">The sequence shown here is derived from an EMBL/GenBank/DDBJ whole genome shotgun (WGS) entry which is preliminary data.</text>
</comment>
<dbReference type="InterPro" id="IPR011650">
    <property type="entry name" value="Peptidase_M20_dimer"/>
</dbReference>
<evidence type="ECO:0000256" key="4">
    <source>
        <dbReference type="ARBA" id="ARBA00022801"/>
    </source>
</evidence>
<dbReference type="InterPro" id="IPR036264">
    <property type="entry name" value="Bact_exopeptidase_dim_dom"/>
</dbReference>